<dbReference type="Proteomes" id="UP000065807">
    <property type="component" value="Chromosome"/>
</dbReference>
<sequence>MVTYRYDANGNVVERADQEKTVRYTYDSRNQLTRVEFPDGTWVRYAYDAFGRRVYREESYWQNTQKQKTEITHYLYDGLEVLMEYAGTPGRVFRPWRSTTARTGSCSPGRCSASTGGRRRGTRSSSGPGEDCSSTTRMLWGACRRSRTARARWWCSTTTRSSGRSGRV</sequence>
<dbReference type="KEGG" id="lpil:LIP_1392"/>
<dbReference type="STRING" id="1555112.LIP_1392"/>
<protein>
    <recommendedName>
        <fullName evidence="3">Teneurin-like YD-shell domain-containing protein</fullName>
    </recommendedName>
</protein>
<dbReference type="EMBL" id="AP014924">
    <property type="protein sequence ID" value="BAS27243.1"/>
    <property type="molecule type" value="Genomic_DNA"/>
</dbReference>
<reference evidence="5" key="1">
    <citation type="submission" date="2015-07" db="EMBL/GenBank/DDBJ databases">
        <title>Complete genome sequence and phylogenetic analysis of Limnochorda pilosa.</title>
        <authorList>
            <person name="Watanabe M."/>
            <person name="Kojima H."/>
            <person name="Fukui M."/>
        </authorList>
    </citation>
    <scope>NUCLEOTIDE SEQUENCE [LARGE SCALE GENOMIC DNA]</scope>
    <source>
        <strain evidence="5">HC45</strain>
    </source>
</reference>
<feature type="domain" description="Teneurin-like YD-shell" evidence="3">
    <location>
        <begin position="2"/>
        <end position="75"/>
    </location>
</feature>
<evidence type="ECO:0000256" key="2">
    <source>
        <dbReference type="SAM" id="MobiDB-lite"/>
    </source>
</evidence>
<evidence type="ECO:0000313" key="5">
    <source>
        <dbReference type="Proteomes" id="UP000065807"/>
    </source>
</evidence>
<name>A0A0K2SJG0_LIMPI</name>
<dbReference type="InterPro" id="IPR006530">
    <property type="entry name" value="YD"/>
</dbReference>
<accession>A0A0K2SJG0</accession>
<dbReference type="AlphaFoldDB" id="A0A0K2SJG0"/>
<reference evidence="5" key="2">
    <citation type="journal article" date="2016" name="Int. J. Syst. Evol. Microbiol.">
        <title>Complete genome sequence and cell structure of Limnochorda pilosa, a Gram-negative spore-former within the phylum Firmicutes.</title>
        <authorList>
            <person name="Watanabe M."/>
            <person name="Kojima H."/>
            <person name="Fukui M."/>
        </authorList>
    </citation>
    <scope>NUCLEOTIDE SEQUENCE [LARGE SCALE GENOMIC DNA]</scope>
    <source>
        <strain evidence="5">HC45</strain>
    </source>
</reference>
<keyword evidence="5" id="KW-1185">Reference proteome</keyword>
<keyword evidence="1" id="KW-0677">Repeat</keyword>
<evidence type="ECO:0000256" key="1">
    <source>
        <dbReference type="ARBA" id="ARBA00022737"/>
    </source>
</evidence>
<organism evidence="4 5">
    <name type="scientific">Limnochorda pilosa</name>
    <dbReference type="NCBI Taxonomy" id="1555112"/>
    <lineage>
        <taxon>Bacteria</taxon>
        <taxon>Bacillati</taxon>
        <taxon>Bacillota</taxon>
        <taxon>Limnochordia</taxon>
        <taxon>Limnochordales</taxon>
        <taxon>Limnochordaceae</taxon>
        <taxon>Limnochorda</taxon>
    </lineage>
</organism>
<dbReference type="Gene3D" id="2.180.10.10">
    <property type="entry name" value="RHS repeat-associated core"/>
    <property type="match status" value="1"/>
</dbReference>
<dbReference type="InterPro" id="IPR056823">
    <property type="entry name" value="TEN-like_YD-shell"/>
</dbReference>
<gene>
    <name evidence="4" type="ORF">LIP_1392</name>
</gene>
<evidence type="ECO:0000313" key="4">
    <source>
        <dbReference type="EMBL" id="BAS27243.1"/>
    </source>
</evidence>
<feature type="region of interest" description="Disordered" evidence="2">
    <location>
        <begin position="99"/>
        <end position="134"/>
    </location>
</feature>
<dbReference type="Pfam" id="PF25023">
    <property type="entry name" value="TEN_YD-shell"/>
    <property type="match status" value="1"/>
</dbReference>
<evidence type="ECO:0000259" key="3">
    <source>
        <dbReference type="Pfam" id="PF25023"/>
    </source>
</evidence>
<dbReference type="NCBIfam" id="TIGR01643">
    <property type="entry name" value="YD_repeat_2x"/>
    <property type="match status" value="1"/>
</dbReference>
<proteinExistence type="predicted"/>